<evidence type="ECO:0000313" key="2">
    <source>
        <dbReference type="EMBL" id="PKI53157.1"/>
    </source>
</evidence>
<evidence type="ECO:0000313" key="3">
    <source>
        <dbReference type="Proteomes" id="UP000233551"/>
    </source>
</evidence>
<comment type="caution">
    <text evidence="2">The sequence shown here is derived from an EMBL/GenBank/DDBJ whole genome shotgun (WGS) entry which is preliminary data.</text>
</comment>
<dbReference type="AlphaFoldDB" id="A0A2I0JA84"/>
<protein>
    <submittedName>
        <fullName evidence="2">Uncharacterized protein</fullName>
    </submittedName>
</protein>
<accession>A0A2I0JA84</accession>
<feature type="region of interest" description="Disordered" evidence="1">
    <location>
        <begin position="40"/>
        <end position="68"/>
    </location>
</feature>
<dbReference type="EMBL" id="PGOL01001879">
    <property type="protein sequence ID" value="PKI53157.1"/>
    <property type="molecule type" value="Genomic_DNA"/>
</dbReference>
<reference evidence="2 3" key="1">
    <citation type="submission" date="2017-11" db="EMBL/GenBank/DDBJ databases">
        <title>De-novo sequencing of pomegranate (Punica granatum L.) genome.</title>
        <authorList>
            <person name="Akparov Z."/>
            <person name="Amiraslanov A."/>
            <person name="Hajiyeva S."/>
            <person name="Abbasov M."/>
            <person name="Kaur K."/>
            <person name="Hamwieh A."/>
            <person name="Solovyev V."/>
            <person name="Salamov A."/>
            <person name="Braich B."/>
            <person name="Kosarev P."/>
            <person name="Mahmoud A."/>
            <person name="Hajiyev E."/>
            <person name="Babayeva S."/>
            <person name="Izzatullayeva V."/>
            <person name="Mammadov A."/>
            <person name="Mammadov A."/>
            <person name="Sharifova S."/>
            <person name="Ojaghi J."/>
            <person name="Eynullazada K."/>
            <person name="Bayramov B."/>
            <person name="Abdulazimova A."/>
            <person name="Shahmuradov I."/>
        </authorList>
    </citation>
    <scope>NUCLEOTIDE SEQUENCE [LARGE SCALE GENOMIC DNA]</scope>
    <source>
        <strain evidence="3">cv. AG2017</strain>
        <tissue evidence="2">Leaf</tissue>
    </source>
</reference>
<organism evidence="2 3">
    <name type="scientific">Punica granatum</name>
    <name type="common">Pomegranate</name>
    <dbReference type="NCBI Taxonomy" id="22663"/>
    <lineage>
        <taxon>Eukaryota</taxon>
        <taxon>Viridiplantae</taxon>
        <taxon>Streptophyta</taxon>
        <taxon>Embryophyta</taxon>
        <taxon>Tracheophyta</taxon>
        <taxon>Spermatophyta</taxon>
        <taxon>Magnoliopsida</taxon>
        <taxon>eudicotyledons</taxon>
        <taxon>Gunneridae</taxon>
        <taxon>Pentapetalae</taxon>
        <taxon>rosids</taxon>
        <taxon>malvids</taxon>
        <taxon>Myrtales</taxon>
        <taxon>Lythraceae</taxon>
        <taxon>Punica</taxon>
    </lineage>
</organism>
<evidence type="ECO:0000256" key="1">
    <source>
        <dbReference type="SAM" id="MobiDB-lite"/>
    </source>
</evidence>
<name>A0A2I0JA84_PUNGR</name>
<keyword evidence="3" id="KW-1185">Reference proteome</keyword>
<dbReference type="Proteomes" id="UP000233551">
    <property type="component" value="Unassembled WGS sequence"/>
</dbReference>
<proteinExistence type="predicted"/>
<gene>
    <name evidence="2" type="ORF">CRG98_026462</name>
</gene>
<sequence length="101" mass="11090">MDDGEGHDLAVYQKGLSYFSSRGRWRPPWVPATSVEGSESLMAVPTPNRPKTSDLESPVDSGLGPPIGDLNPSTEIIVVACRYRRPQWRGQGRRLASLTPN</sequence>